<reference evidence="2 3" key="1">
    <citation type="submission" date="2018-05" db="EMBL/GenBank/DDBJ databases">
        <title>Complete genome sequence of Arcticibacterium luteifluviistationis SM1504T, a cytophagaceae bacterium isolated from Arctic surface seawater.</title>
        <authorList>
            <person name="Li Y."/>
            <person name="Qin Q.-L."/>
        </authorList>
    </citation>
    <scope>NUCLEOTIDE SEQUENCE [LARGE SCALE GENOMIC DNA]</scope>
    <source>
        <strain evidence="2 3">SM1504</strain>
    </source>
</reference>
<dbReference type="EMBL" id="CP029480">
    <property type="protein sequence ID" value="AWW00613.1"/>
    <property type="molecule type" value="Genomic_DNA"/>
</dbReference>
<feature type="signal peptide" evidence="1">
    <location>
        <begin position="1"/>
        <end position="20"/>
    </location>
</feature>
<keyword evidence="3" id="KW-1185">Reference proteome</keyword>
<dbReference type="RefSeq" id="WP_111373979.1">
    <property type="nucleotide sequence ID" value="NZ_CP029480.1"/>
</dbReference>
<proteinExistence type="predicted"/>
<name>A0A2Z4GGU5_9BACT</name>
<gene>
    <name evidence="2" type="ORF">DJ013_21455</name>
</gene>
<dbReference type="OrthoDB" id="1403372at2"/>
<keyword evidence="1" id="KW-0732">Signal</keyword>
<dbReference type="Pfam" id="PF14312">
    <property type="entry name" value="FG-GAP_2"/>
    <property type="match status" value="1"/>
</dbReference>
<organism evidence="2 3">
    <name type="scientific">Arcticibacterium luteifluviistationis</name>
    <dbReference type="NCBI Taxonomy" id="1784714"/>
    <lineage>
        <taxon>Bacteria</taxon>
        <taxon>Pseudomonadati</taxon>
        <taxon>Bacteroidota</taxon>
        <taxon>Cytophagia</taxon>
        <taxon>Cytophagales</taxon>
        <taxon>Leadbetterellaceae</taxon>
        <taxon>Arcticibacterium</taxon>
    </lineage>
</organism>
<accession>A0A2Z4GGU5</accession>
<dbReference type="InterPro" id="IPR013517">
    <property type="entry name" value="FG-GAP"/>
</dbReference>
<evidence type="ECO:0000256" key="1">
    <source>
        <dbReference type="SAM" id="SignalP"/>
    </source>
</evidence>
<feature type="chain" id="PRO_5016254956" evidence="1">
    <location>
        <begin position="21"/>
        <end position="432"/>
    </location>
</feature>
<dbReference type="KEGG" id="als:DJ013_21455"/>
<dbReference type="Proteomes" id="UP000249873">
    <property type="component" value="Chromosome"/>
</dbReference>
<evidence type="ECO:0000313" key="2">
    <source>
        <dbReference type="EMBL" id="AWW00613.1"/>
    </source>
</evidence>
<evidence type="ECO:0000313" key="3">
    <source>
        <dbReference type="Proteomes" id="UP000249873"/>
    </source>
</evidence>
<dbReference type="AlphaFoldDB" id="A0A2Z4GGU5"/>
<sequence length="432" mass="47202">MKTLFTFSILLISSMFSVFSQVQKKTKISKIDEVKSPTGENAISEHSTGVRYSLILPGSIFPQPPASAAASTTNQCINGGDPTPPNILFSQTVSASDGAVGDKFGENISINANHAIVSATATNGGKGKVYFFEKNACTWTETQNFSESETDYSAFGSFLKIHDNIALAGSKDQYYSSIKIRLFEKISGVWIAQDSARFDDPTLTGASYKTGYQFIDLDISDSLAILSGVTNATATGKTTILFQKGVSGWSHSFSLHDQNIHSIQTAKILNNQAIAYIGQNRISTLTYDGSVWTSHLNNTIDTGGLSLINKLGIHGNNLIKLLPVDNNNSQADMIHFLLSTTSSITTYDSIPGLNFQGSYSEYPTADKFIVYDNTIDHFTFYEKSSSNWIPYSFQSFTSTENMGTISVDSDDFVFRITENSATSQGQIRFGFW</sequence>
<protein>
    <submittedName>
        <fullName evidence="2">Uncharacterized protein</fullName>
    </submittedName>
</protein>